<comment type="subcellular location">
    <subcellularLocation>
        <location evidence="1">Cell membrane</location>
        <topology evidence="1">Multi-pass membrane protein</topology>
    </subcellularLocation>
</comment>
<proteinExistence type="inferred from homology"/>
<accession>A0A4R1BBI2</accession>
<evidence type="ECO:0000313" key="11">
    <source>
        <dbReference type="Proteomes" id="UP000295334"/>
    </source>
</evidence>
<evidence type="ECO:0000256" key="4">
    <source>
        <dbReference type="ARBA" id="ARBA00022692"/>
    </source>
</evidence>
<evidence type="ECO:0000313" key="10">
    <source>
        <dbReference type="EMBL" id="TCJ14334.1"/>
    </source>
</evidence>
<evidence type="ECO:0000259" key="8">
    <source>
        <dbReference type="Pfam" id="PF02687"/>
    </source>
</evidence>
<comment type="caution">
    <text evidence="10">The sequence shown here is derived from an EMBL/GenBank/DDBJ whole genome shotgun (WGS) entry which is preliminary data.</text>
</comment>
<gene>
    <name evidence="10" type="ORF">EPD60_10070</name>
</gene>
<evidence type="ECO:0000256" key="2">
    <source>
        <dbReference type="ARBA" id="ARBA00005236"/>
    </source>
</evidence>
<keyword evidence="11" id="KW-1185">Reference proteome</keyword>
<dbReference type="PANTHER" id="PTHR30489">
    <property type="entry name" value="LIPOPROTEIN-RELEASING SYSTEM TRANSMEMBRANE PROTEIN LOLE"/>
    <property type="match status" value="1"/>
</dbReference>
<dbReference type="Pfam" id="PF02687">
    <property type="entry name" value="FtsX"/>
    <property type="match status" value="1"/>
</dbReference>
<dbReference type="EMBL" id="SJZI01000042">
    <property type="protein sequence ID" value="TCJ14334.1"/>
    <property type="molecule type" value="Genomic_DNA"/>
</dbReference>
<keyword evidence="4 7" id="KW-0812">Transmembrane</keyword>
<feature type="transmembrane region" description="Helical" evidence="7">
    <location>
        <begin position="375"/>
        <end position="394"/>
    </location>
</feature>
<keyword evidence="5 7" id="KW-1133">Transmembrane helix</keyword>
<dbReference type="InterPro" id="IPR003838">
    <property type="entry name" value="ABC3_permease_C"/>
</dbReference>
<keyword evidence="3" id="KW-1003">Cell membrane</keyword>
<protein>
    <submittedName>
        <fullName evidence="10">ABC transporter permease</fullName>
    </submittedName>
</protein>
<feature type="domain" description="ABC3 transporter permease C-terminal" evidence="8">
    <location>
        <begin position="277"/>
        <end position="401"/>
    </location>
</feature>
<dbReference type="RefSeq" id="WP_131449325.1">
    <property type="nucleotide sequence ID" value="NZ_SJZI01000042.1"/>
</dbReference>
<sequence length="407" mass="44218">MNFLFAWRYFKAKKSTNAINIISWISIVAIMVGAAALILVLSVFNGFEDLVKSLYSSFYPDMRIGPAAGKHLVLSEAQLARIRSVKGVTATAAVLEEKALLQNGDYQSIITLKGVDDNYRKVSGVGQHMLRGEFDLGTPDAPLLVLGAGVENAVGVQSDRNLAPLLVHLPRRTAADVSNPLSAISADTINTAGAFLIQQDFDNKYVLTRLSFMQQMMELPSGQFSALEIALAPGADPPEVQEALEAVLGAGYKVQTRYEQNASLYAVMRAEKWVIYAILSLILVVAAFNMIGSLTMLVLEKKKDIQVLHALGADSRRIQGIFMSEGVLLAVIGGGTGILLALGLALAQLKYKFIPLTGGSFLIDYFPVKLNPWDFALVTATIFVIALIASWIPARKAARQQFLIREE</sequence>
<evidence type="ECO:0000256" key="5">
    <source>
        <dbReference type="ARBA" id="ARBA00022989"/>
    </source>
</evidence>
<feature type="transmembrane region" description="Helical" evidence="7">
    <location>
        <begin position="273"/>
        <end position="299"/>
    </location>
</feature>
<evidence type="ECO:0000259" key="9">
    <source>
        <dbReference type="Pfam" id="PF12704"/>
    </source>
</evidence>
<feature type="transmembrane region" description="Helical" evidence="7">
    <location>
        <begin position="21"/>
        <end position="44"/>
    </location>
</feature>
<reference evidence="10 11" key="1">
    <citation type="submission" date="2019-03" db="EMBL/GenBank/DDBJ databases">
        <authorList>
            <person name="Kim M.K.M."/>
        </authorList>
    </citation>
    <scope>NUCLEOTIDE SEQUENCE [LARGE SCALE GENOMIC DNA]</scope>
    <source>
        <strain evidence="10 11">17J68-12</strain>
    </source>
</reference>
<dbReference type="InterPro" id="IPR025857">
    <property type="entry name" value="MacB_PCD"/>
</dbReference>
<dbReference type="AlphaFoldDB" id="A0A4R1BBI2"/>
<dbReference type="Proteomes" id="UP000295334">
    <property type="component" value="Unassembled WGS sequence"/>
</dbReference>
<dbReference type="GO" id="GO:0098797">
    <property type="term" value="C:plasma membrane protein complex"/>
    <property type="evidence" value="ECO:0007669"/>
    <property type="project" value="TreeGrafter"/>
</dbReference>
<dbReference type="Pfam" id="PF12704">
    <property type="entry name" value="MacB_PCD"/>
    <property type="match status" value="1"/>
</dbReference>
<dbReference type="InterPro" id="IPR051447">
    <property type="entry name" value="Lipoprotein-release_system"/>
</dbReference>
<evidence type="ECO:0000256" key="6">
    <source>
        <dbReference type="ARBA" id="ARBA00023136"/>
    </source>
</evidence>
<name>A0A4R1BBI2_9BACT</name>
<evidence type="ECO:0000256" key="3">
    <source>
        <dbReference type="ARBA" id="ARBA00022475"/>
    </source>
</evidence>
<comment type="similarity">
    <text evidence="2">Belongs to the ABC-4 integral membrane protein family. LolC/E subfamily.</text>
</comment>
<feature type="domain" description="MacB-like periplasmic core" evidence="9">
    <location>
        <begin position="23"/>
        <end position="151"/>
    </location>
</feature>
<dbReference type="OrthoDB" id="1522724at2"/>
<evidence type="ECO:0000256" key="1">
    <source>
        <dbReference type="ARBA" id="ARBA00004651"/>
    </source>
</evidence>
<feature type="transmembrane region" description="Helical" evidence="7">
    <location>
        <begin position="326"/>
        <end position="347"/>
    </location>
</feature>
<dbReference type="PANTHER" id="PTHR30489:SF0">
    <property type="entry name" value="LIPOPROTEIN-RELEASING SYSTEM TRANSMEMBRANE PROTEIN LOLE"/>
    <property type="match status" value="1"/>
</dbReference>
<dbReference type="GO" id="GO:0044874">
    <property type="term" value="P:lipoprotein localization to outer membrane"/>
    <property type="evidence" value="ECO:0007669"/>
    <property type="project" value="TreeGrafter"/>
</dbReference>
<evidence type="ECO:0000256" key="7">
    <source>
        <dbReference type="SAM" id="Phobius"/>
    </source>
</evidence>
<organism evidence="10 11">
    <name type="scientific">Flaviaesturariibacter flavus</name>
    <dbReference type="NCBI Taxonomy" id="2502780"/>
    <lineage>
        <taxon>Bacteria</taxon>
        <taxon>Pseudomonadati</taxon>
        <taxon>Bacteroidota</taxon>
        <taxon>Chitinophagia</taxon>
        <taxon>Chitinophagales</taxon>
        <taxon>Chitinophagaceae</taxon>
        <taxon>Flaviaestuariibacter</taxon>
    </lineage>
</organism>
<keyword evidence="6 7" id="KW-0472">Membrane</keyword>